<dbReference type="PANTHER" id="PTHR24422:SF10">
    <property type="entry name" value="CHEMOTAXIS PROTEIN METHYLTRANSFERASE 2"/>
    <property type="match status" value="1"/>
</dbReference>
<reference evidence="3" key="1">
    <citation type="submission" date="2017-02" db="EMBL/GenBank/DDBJ databases">
        <authorList>
            <person name="Varghese N."/>
            <person name="Submissions S."/>
        </authorList>
    </citation>
    <scope>NUCLEOTIDE SEQUENCE [LARGE SCALE GENOMIC DNA]</scope>
    <source>
        <strain evidence="3">DSM 16521</strain>
    </source>
</reference>
<dbReference type="Gene3D" id="3.40.50.150">
    <property type="entry name" value="Vaccinia Virus protein VP39"/>
    <property type="match status" value="1"/>
</dbReference>
<evidence type="ECO:0000259" key="1">
    <source>
        <dbReference type="PROSITE" id="PS50123"/>
    </source>
</evidence>
<dbReference type="GO" id="GO:0032259">
    <property type="term" value="P:methylation"/>
    <property type="evidence" value="ECO:0007669"/>
    <property type="project" value="UniProtKB-KW"/>
</dbReference>
<evidence type="ECO:0000313" key="2">
    <source>
        <dbReference type="EMBL" id="SKA24702.1"/>
    </source>
</evidence>
<accession>A0A1T4S928</accession>
<keyword evidence="2" id="KW-0808">Transferase</keyword>
<dbReference type="PANTHER" id="PTHR24422">
    <property type="entry name" value="CHEMOTAXIS PROTEIN METHYLTRANSFERASE"/>
    <property type="match status" value="1"/>
</dbReference>
<dbReference type="AlphaFoldDB" id="A0A1T4S928"/>
<organism evidence="2 3">
    <name type="scientific">Carboxydocella sporoproducens DSM 16521</name>
    <dbReference type="NCBI Taxonomy" id="1121270"/>
    <lineage>
        <taxon>Bacteria</taxon>
        <taxon>Bacillati</taxon>
        <taxon>Bacillota</taxon>
        <taxon>Clostridia</taxon>
        <taxon>Eubacteriales</taxon>
        <taxon>Clostridiales Family XVI. Incertae Sedis</taxon>
        <taxon>Carboxydocella</taxon>
    </lineage>
</organism>
<keyword evidence="3" id="KW-1185">Reference proteome</keyword>
<proteinExistence type="predicted"/>
<dbReference type="OrthoDB" id="9816309at2"/>
<sequence length="268" mass="31445">MKSLLRDTIYQLTGNVLSNSKIDRIENQLVKIYNLKTTELNEFITSNLKTSEFRKILIDLATINETYFFREEHLLDTMIYLLKKSPFYKDIFIWSAAASTGEEAYSIAIKILESGLILPNTNWQIVGTDINPLNIEKARQGCYNKNSFTFRQVKNEKLIKKYFSRHPDNHDILIVKDSIKNHVIFHVANLINLSDLETKIGNIKFNIVFLKNVLFYFDSDNKKIVLDNIYNFMERNSYLILGSSESIYNIKHNFIRYEINNSIVYKKI</sequence>
<keyword evidence="2" id="KW-0489">Methyltransferase</keyword>
<dbReference type="PRINTS" id="PR00996">
    <property type="entry name" value="CHERMTFRASE"/>
</dbReference>
<dbReference type="InterPro" id="IPR029063">
    <property type="entry name" value="SAM-dependent_MTases_sf"/>
</dbReference>
<dbReference type="PROSITE" id="PS50123">
    <property type="entry name" value="CHER"/>
    <property type="match status" value="1"/>
</dbReference>
<dbReference type="InterPro" id="IPR050903">
    <property type="entry name" value="Bact_Chemotaxis_MeTrfase"/>
</dbReference>
<dbReference type="InterPro" id="IPR000780">
    <property type="entry name" value="CheR_MeTrfase"/>
</dbReference>
<dbReference type="SMART" id="SM00138">
    <property type="entry name" value="MeTrc"/>
    <property type="match status" value="1"/>
</dbReference>
<dbReference type="InterPro" id="IPR022642">
    <property type="entry name" value="CheR_C"/>
</dbReference>
<dbReference type="Pfam" id="PF01739">
    <property type="entry name" value="CheR"/>
    <property type="match status" value="1"/>
</dbReference>
<name>A0A1T4S928_9FIRM</name>
<dbReference type="EMBL" id="FUXM01000047">
    <property type="protein sequence ID" value="SKA24702.1"/>
    <property type="molecule type" value="Genomic_DNA"/>
</dbReference>
<dbReference type="RefSeq" id="WP_078666484.1">
    <property type="nucleotide sequence ID" value="NZ_FUXM01000047.1"/>
</dbReference>
<dbReference type="GO" id="GO:0008757">
    <property type="term" value="F:S-adenosylmethionine-dependent methyltransferase activity"/>
    <property type="evidence" value="ECO:0007669"/>
    <property type="project" value="InterPro"/>
</dbReference>
<dbReference type="Proteomes" id="UP000189933">
    <property type="component" value="Unassembled WGS sequence"/>
</dbReference>
<dbReference type="SUPFAM" id="SSF53335">
    <property type="entry name" value="S-adenosyl-L-methionine-dependent methyltransferases"/>
    <property type="match status" value="1"/>
</dbReference>
<evidence type="ECO:0000313" key="3">
    <source>
        <dbReference type="Proteomes" id="UP000189933"/>
    </source>
</evidence>
<feature type="domain" description="CheR-type methyltransferase" evidence="1">
    <location>
        <begin position="1"/>
        <end position="268"/>
    </location>
</feature>
<protein>
    <submittedName>
        <fullName evidence="2">Chemotaxis protein methyltransferase CheR</fullName>
    </submittedName>
</protein>
<gene>
    <name evidence="2" type="ORF">SAMN02745885_02516</name>
</gene>